<proteinExistence type="predicted"/>
<evidence type="ECO:0000313" key="1">
    <source>
        <dbReference type="EMBL" id="KIY91972.1"/>
    </source>
</evidence>
<dbReference type="SUPFAM" id="SSF49899">
    <property type="entry name" value="Concanavalin A-like lectins/glucanases"/>
    <property type="match status" value="1"/>
</dbReference>
<accession>A0A0D2IVJ9</accession>
<dbReference type="InterPro" id="IPR013320">
    <property type="entry name" value="ConA-like_dom_sf"/>
</dbReference>
<dbReference type="Gene3D" id="2.60.120.200">
    <property type="match status" value="1"/>
</dbReference>
<dbReference type="Pfam" id="PF13385">
    <property type="entry name" value="Laminin_G_3"/>
    <property type="match status" value="1"/>
</dbReference>
<evidence type="ECO:0008006" key="3">
    <source>
        <dbReference type="Google" id="ProtNLM"/>
    </source>
</evidence>
<protein>
    <recommendedName>
        <fullName evidence="3">GH16 domain-containing protein</fullName>
    </recommendedName>
</protein>
<keyword evidence="2" id="KW-1185">Reference proteome</keyword>
<dbReference type="AlphaFoldDB" id="A0A0D2IVJ9"/>
<dbReference type="Proteomes" id="UP000054498">
    <property type="component" value="Unassembled WGS sequence"/>
</dbReference>
<gene>
    <name evidence="1" type="ORF">MNEG_15991</name>
</gene>
<dbReference type="RefSeq" id="XP_013890992.1">
    <property type="nucleotide sequence ID" value="XM_014035538.1"/>
</dbReference>
<dbReference type="OrthoDB" id="89765at2759"/>
<evidence type="ECO:0000313" key="2">
    <source>
        <dbReference type="Proteomes" id="UP000054498"/>
    </source>
</evidence>
<dbReference type="GeneID" id="25733707"/>
<sequence length="219" mass="24815">MRWSSGLENHADLTAYWKFNDPDTDGGQFRQHLIAKDSSGKGNDLQLAVPPQRMDVEIKRDANALHTGRLEFKNNLALAKTTKGMPEKSFTVEFWARGQALDKKGNAQDKFAQLFSYAAQRTDNTKPGADFVDDAIRIERYLEEFSEKLLGDQKTAGAISVHINSNENTDSQRAQNWIDFDAGWTDDAWHHVAVTWDWEDGTTKAYVDGVQKTAFWKSK</sequence>
<name>A0A0D2IVJ9_9CHLO</name>
<reference evidence="1 2" key="1">
    <citation type="journal article" date="2013" name="BMC Genomics">
        <title>Reconstruction of the lipid metabolism for the microalga Monoraphidium neglectum from its genome sequence reveals characteristics suitable for biofuel production.</title>
        <authorList>
            <person name="Bogen C."/>
            <person name="Al-Dilaimi A."/>
            <person name="Albersmeier A."/>
            <person name="Wichmann J."/>
            <person name="Grundmann M."/>
            <person name="Rupp O."/>
            <person name="Lauersen K.J."/>
            <person name="Blifernez-Klassen O."/>
            <person name="Kalinowski J."/>
            <person name="Goesmann A."/>
            <person name="Mussgnug J.H."/>
            <person name="Kruse O."/>
        </authorList>
    </citation>
    <scope>NUCLEOTIDE SEQUENCE [LARGE SCALE GENOMIC DNA]</scope>
    <source>
        <strain evidence="1 2">SAG 48.87</strain>
    </source>
</reference>
<dbReference type="KEGG" id="mng:MNEG_15991"/>
<dbReference type="EMBL" id="KK106080">
    <property type="protein sequence ID" value="KIY91972.1"/>
    <property type="molecule type" value="Genomic_DNA"/>
</dbReference>
<organism evidence="1 2">
    <name type="scientific">Monoraphidium neglectum</name>
    <dbReference type="NCBI Taxonomy" id="145388"/>
    <lineage>
        <taxon>Eukaryota</taxon>
        <taxon>Viridiplantae</taxon>
        <taxon>Chlorophyta</taxon>
        <taxon>core chlorophytes</taxon>
        <taxon>Chlorophyceae</taxon>
        <taxon>CS clade</taxon>
        <taxon>Sphaeropleales</taxon>
        <taxon>Selenastraceae</taxon>
        <taxon>Monoraphidium</taxon>
    </lineage>
</organism>